<dbReference type="InterPro" id="IPR011527">
    <property type="entry name" value="ABC1_TM_dom"/>
</dbReference>
<dbReference type="RefSeq" id="WP_023173832.1">
    <property type="nucleotide sequence ID" value="NC_022600.1"/>
</dbReference>
<dbReference type="InterPro" id="IPR003593">
    <property type="entry name" value="AAA+_ATPase"/>
</dbReference>
<feature type="transmembrane region" description="Helical" evidence="9">
    <location>
        <begin position="164"/>
        <end position="181"/>
    </location>
</feature>
<dbReference type="Pfam" id="PF00664">
    <property type="entry name" value="ABC_membrane"/>
    <property type="match status" value="1"/>
</dbReference>
<dbReference type="PROSITE" id="PS50929">
    <property type="entry name" value="ABC_TM1F"/>
    <property type="match status" value="1"/>
</dbReference>
<keyword evidence="5" id="KW-0547">Nucleotide-binding</keyword>
<dbReference type="STRING" id="1183438.GKIL_2408"/>
<dbReference type="Gene3D" id="3.40.50.300">
    <property type="entry name" value="P-loop containing nucleotide triphosphate hydrolases"/>
    <property type="match status" value="1"/>
</dbReference>
<dbReference type="KEGG" id="glj:GKIL_2408"/>
<dbReference type="InterPro" id="IPR027417">
    <property type="entry name" value="P-loop_NTPase"/>
</dbReference>
<dbReference type="PANTHER" id="PTHR43394:SF1">
    <property type="entry name" value="ATP-BINDING CASSETTE SUB-FAMILY B MEMBER 10, MITOCHONDRIAL"/>
    <property type="match status" value="1"/>
</dbReference>
<proteinExistence type="predicted"/>
<dbReference type="InterPro" id="IPR003439">
    <property type="entry name" value="ABC_transporter-like_ATP-bd"/>
</dbReference>
<evidence type="ECO:0000256" key="6">
    <source>
        <dbReference type="ARBA" id="ARBA00022840"/>
    </source>
</evidence>
<dbReference type="InterPro" id="IPR017871">
    <property type="entry name" value="ABC_transporter-like_CS"/>
</dbReference>
<keyword evidence="6" id="KW-0067">ATP-binding</keyword>
<dbReference type="FunFam" id="3.40.50.300:FF:000299">
    <property type="entry name" value="ABC transporter ATP-binding protein/permease"/>
    <property type="match status" value="1"/>
</dbReference>
<keyword evidence="8 9" id="KW-0472">Membrane</keyword>
<dbReference type="GO" id="GO:0005524">
    <property type="term" value="F:ATP binding"/>
    <property type="evidence" value="ECO:0007669"/>
    <property type="project" value="UniProtKB-KW"/>
</dbReference>
<dbReference type="InterPro" id="IPR039421">
    <property type="entry name" value="Type_1_exporter"/>
</dbReference>
<accession>U5QM13</accession>
<evidence type="ECO:0000313" key="13">
    <source>
        <dbReference type="Proteomes" id="UP000017396"/>
    </source>
</evidence>
<evidence type="ECO:0000256" key="8">
    <source>
        <dbReference type="ARBA" id="ARBA00023136"/>
    </source>
</evidence>
<keyword evidence="7 9" id="KW-1133">Transmembrane helix</keyword>
<evidence type="ECO:0000256" key="1">
    <source>
        <dbReference type="ARBA" id="ARBA00004651"/>
    </source>
</evidence>
<dbReference type="GO" id="GO:0005886">
    <property type="term" value="C:plasma membrane"/>
    <property type="evidence" value="ECO:0007669"/>
    <property type="project" value="UniProtKB-SubCell"/>
</dbReference>
<dbReference type="InterPro" id="IPR036640">
    <property type="entry name" value="ABC1_TM_sf"/>
</dbReference>
<dbReference type="Gene3D" id="1.20.1560.10">
    <property type="entry name" value="ABC transporter type 1, transmembrane domain"/>
    <property type="match status" value="1"/>
</dbReference>
<evidence type="ECO:0000259" key="10">
    <source>
        <dbReference type="PROSITE" id="PS50893"/>
    </source>
</evidence>
<evidence type="ECO:0000256" key="4">
    <source>
        <dbReference type="ARBA" id="ARBA00022692"/>
    </source>
</evidence>
<dbReference type="SUPFAM" id="SSF52540">
    <property type="entry name" value="P-loop containing nucleoside triphosphate hydrolases"/>
    <property type="match status" value="1"/>
</dbReference>
<organism evidence="12 13">
    <name type="scientific">Gloeobacter kilaueensis (strain ATCC BAA-2537 / CCAP 1431/1 / ULC 316 / JS1)</name>
    <dbReference type="NCBI Taxonomy" id="1183438"/>
    <lineage>
        <taxon>Bacteria</taxon>
        <taxon>Bacillati</taxon>
        <taxon>Cyanobacteriota</taxon>
        <taxon>Cyanophyceae</taxon>
        <taxon>Gloeobacterales</taxon>
        <taxon>Gloeobacteraceae</taxon>
        <taxon>Gloeobacter</taxon>
    </lineage>
</organism>
<dbReference type="Proteomes" id="UP000017396">
    <property type="component" value="Chromosome"/>
</dbReference>
<feature type="transmembrane region" description="Helical" evidence="9">
    <location>
        <begin position="138"/>
        <end position="158"/>
    </location>
</feature>
<reference evidence="12 13" key="1">
    <citation type="journal article" date="2013" name="PLoS ONE">
        <title>Cultivation and Complete Genome Sequencing of Gloeobacter kilaueensis sp. nov., from a Lava Cave in Kilauea Caldera, Hawai'i.</title>
        <authorList>
            <person name="Saw J.H."/>
            <person name="Schatz M."/>
            <person name="Brown M.V."/>
            <person name="Kunkel D.D."/>
            <person name="Foster J.S."/>
            <person name="Shick H."/>
            <person name="Christensen S."/>
            <person name="Hou S."/>
            <person name="Wan X."/>
            <person name="Donachie S.P."/>
        </authorList>
    </citation>
    <scope>NUCLEOTIDE SEQUENCE [LARGE SCALE GENOMIC DNA]</scope>
    <source>
        <strain evidence="13">JS</strain>
    </source>
</reference>
<dbReference type="SMART" id="SM00382">
    <property type="entry name" value="AAA"/>
    <property type="match status" value="1"/>
</dbReference>
<keyword evidence="4 9" id="KW-0812">Transmembrane</keyword>
<evidence type="ECO:0000256" key="3">
    <source>
        <dbReference type="ARBA" id="ARBA00022475"/>
    </source>
</evidence>
<dbReference type="SUPFAM" id="SSF90123">
    <property type="entry name" value="ABC transporter transmembrane region"/>
    <property type="match status" value="1"/>
</dbReference>
<dbReference type="PANTHER" id="PTHR43394">
    <property type="entry name" value="ATP-DEPENDENT PERMEASE MDL1, MITOCHONDRIAL"/>
    <property type="match status" value="1"/>
</dbReference>
<dbReference type="HOGENOM" id="CLU_000604_84_9_3"/>
<evidence type="ECO:0000256" key="7">
    <source>
        <dbReference type="ARBA" id="ARBA00022989"/>
    </source>
</evidence>
<evidence type="ECO:0000259" key="11">
    <source>
        <dbReference type="PROSITE" id="PS50929"/>
    </source>
</evidence>
<feature type="domain" description="ABC transporter" evidence="10">
    <location>
        <begin position="340"/>
        <end position="574"/>
    </location>
</feature>
<feature type="transmembrane region" description="Helical" evidence="9">
    <location>
        <begin position="245"/>
        <end position="271"/>
    </location>
</feature>
<name>U5QM13_GLOK1</name>
<evidence type="ECO:0000256" key="2">
    <source>
        <dbReference type="ARBA" id="ARBA00022448"/>
    </source>
</evidence>
<feature type="domain" description="ABC transmembrane type-1" evidence="11">
    <location>
        <begin position="24"/>
        <end position="306"/>
    </location>
</feature>
<keyword evidence="13" id="KW-1185">Reference proteome</keyword>
<dbReference type="AlphaFoldDB" id="U5QM13"/>
<comment type="subcellular location">
    <subcellularLocation>
        <location evidence="1">Cell membrane</location>
        <topology evidence="1">Multi-pass membrane protein</topology>
    </subcellularLocation>
</comment>
<evidence type="ECO:0000313" key="12">
    <source>
        <dbReference type="EMBL" id="AGY58654.1"/>
    </source>
</evidence>
<dbReference type="EMBL" id="CP003587">
    <property type="protein sequence ID" value="AGY58654.1"/>
    <property type="molecule type" value="Genomic_DNA"/>
</dbReference>
<dbReference type="PROSITE" id="PS00211">
    <property type="entry name" value="ABC_TRANSPORTER_1"/>
    <property type="match status" value="1"/>
</dbReference>
<keyword evidence="2" id="KW-0813">Transport</keyword>
<keyword evidence="3" id="KW-1003">Cell membrane</keyword>
<gene>
    <name evidence="12" type="ORF">GKIL_2408</name>
</gene>
<dbReference type="GO" id="GO:0016887">
    <property type="term" value="F:ATP hydrolysis activity"/>
    <property type="evidence" value="ECO:0007669"/>
    <property type="project" value="InterPro"/>
</dbReference>
<dbReference type="GO" id="GO:0015421">
    <property type="term" value="F:ABC-type oligopeptide transporter activity"/>
    <property type="evidence" value="ECO:0007669"/>
    <property type="project" value="TreeGrafter"/>
</dbReference>
<sequence length="582" mass="63980">MLLTFQQYRRFLSLYLWPQWPRVVLLALLLFATVGLQLANPQVVRFFIDAALARSPVPVLLGSGGVFLAVGLVQQLCALAVVWVGENVGWTATNQLRADLARHCLQLEMAFHHERTPGELIERIDGDTTALSNFFSQFLLRVMGAALLLAGTIATVWIENWQAGLALVLFAALGVYALSRVRHVAVAAIRAERQASAGLFGFLEERLVGLDDIRANGAGPHVLRRYWQVMATLYKEGRRAWTGRALLWLVTIAIFALGGVLACAVGAWLYAVGAISLGTAYLFYQYTELVQSPLEQLTTELSNLQKATASLGRIVELLAIRSQPEPEHEALCLEAGALAVRFERVNFAYAQGKPVLFDLSFELPAGQVLGLLGRTGSGKTSLTRLLLRLWQPQSGTICLGGTDLWAVHRSQLRERVGVVTQDVQLFRASVRDNLTFFDRQIPDDRLIAALEQVDLANWLGSLECGLDTELMAAGKGLSAGEAQLLAFARVLLKDPGLVILDEPSSRLDPATEQRVERAIRQLMAGRTGIIIAHRLSTVRRVDRILILDGGRIVEQGERAALAADRRSRFARLLANDLSEILT</sequence>
<dbReference type="PROSITE" id="PS50893">
    <property type="entry name" value="ABC_TRANSPORTER_2"/>
    <property type="match status" value="1"/>
</dbReference>
<dbReference type="CDD" id="cd07346">
    <property type="entry name" value="ABC_6TM_exporters"/>
    <property type="match status" value="1"/>
</dbReference>
<dbReference type="Pfam" id="PF00005">
    <property type="entry name" value="ABC_tran"/>
    <property type="match status" value="1"/>
</dbReference>
<dbReference type="OrthoDB" id="9762790at2"/>
<evidence type="ECO:0000256" key="9">
    <source>
        <dbReference type="SAM" id="Phobius"/>
    </source>
</evidence>
<protein>
    <submittedName>
        <fullName evidence="12">ABC transporter</fullName>
    </submittedName>
</protein>
<dbReference type="eggNOG" id="COG1132">
    <property type="taxonomic scope" value="Bacteria"/>
</dbReference>
<evidence type="ECO:0000256" key="5">
    <source>
        <dbReference type="ARBA" id="ARBA00022741"/>
    </source>
</evidence>